<dbReference type="Proteomes" id="UP001497623">
    <property type="component" value="Unassembled WGS sequence"/>
</dbReference>
<evidence type="ECO:0000256" key="3">
    <source>
        <dbReference type="ARBA" id="ARBA00022833"/>
    </source>
</evidence>
<evidence type="ECO:0000256" key="2">
    <source>
        <dbReference type="ARBA" id="ARBA00022771"/>
    </source>
</evidence>
<dbReference type="InterPro" id="IPR013083">
    <property type="entry name" value="Znf_RING/FYVE/PHD"/>
</dbReference>
<keyword evidence="1" id="KW-0479">Metal-binding</keyword>
<gene>
    <name evidence="8" type="ORF">MNOR_LOCUS16926</name>
</gene>
<evidence type="ECO:0000313" key="9">
    <source>
        <dbReference type="Proteomes" id="UP001497623"/>
    </source>
</evidence>
<evidence type="ECO:0000256" key="4">
    <source>
        <dbReference type="PROSITE-ProRule" id="PRU00175"/>
    </source>
</evidence>
<dbReference type="InterPro" id="IPR018957">
    <property type="entry name" value="Znf_C3HC4_RING-type"/>
</dbReference>
<dbReference type="GO" id="GO:0061630">
    <property type="term" value="F:ubiquitin protein ligase activity"/>
    <property type="evidence" value="ECO:0007669"/>
    <property type="project" value="TreeGrafter"/>
</dbReference>
<dbReference type="PANTHER" id="PTHR22791:SF34">
    <property type="entry name" value="RING-TYPE DOMAIN-CONTAINING PROTEIN"/>
    <property type="match status" value="1"/>
</dbReference>
<keyword evidence="5" id="KW-0175">Coiled coil</keyword>
<dbReference type="Pfam" id="PF00097">
    <property type="entry name" value="zf-C3HC4"/>
    <property type="match status" value="1"/>
</dbReference>
<proteinExistence type="predicted"/>
<feature type="region of interest" description="Disordered" evidence="6">
    <location>
        <begin position="84"/>
        <end position="105"/>
    </location>
</feature>
<evidence type="ECO:0000256" key="5">
    <source>
        <dbReference type="SAM" id="Coils"/>
    </source>
</evidence>
<protein>
    <recommendedName>
        <fullName evidence="7">RING-type domain-containing protein</fullName>
    </recommendedName>
</protein>
<dbReference type="InterPro" id="IPR017907">
    <property type="entry name" value="Znf_RING_CS"/>
</dbReference>
<keyword evidence="2 4" id="KW-0863">Zinc-finger</keyword>
<feature type="domain" description="RING-type" evidence="7">
    <location>
        <begin position="13"/>
        <end position="58"/>
    </location>
</feature>
<feature type="coiled-coil region" evidence="5">
    <location>
        <begin position="132"/>
        <end position="194"/>
    </location>
</feature>
<keyword evidence="3" id="KW-0862">Zinc</keyword>
<dbReference type="AlphaFoldDB" id="A0AAV2QTM3"/>
<name>A0AAV2QTM3_MEGNR</name>
<reference evidence="8 9" key="1">
    <citation type="submission" date="2024-05" db="EMBL/GenBank/DDBJ databases">
        <authorList>
            <person name="Wallberg A."/>
        </authorList>
    </citation>
    <scope>NUCLEOTIDE SEQUENCE [LARGE SCALE GENOMIC DNA]</scope>
</reference>
<dbReference type="SMART" id="SM00184">
    <property type="entry name" value="RING"/>
    <property type="match status" value="1"/>
</dbReference>
<keyword evidence="9" id="KW-1185">Reference proteome</keyword>
<dbReference type="PANTHER" id="PTHR22791">
    <property type="entry name" value="RING-TYPE DOMAIN-CONTAINING PROTEIN"/>
    <property type="match status" value="1"/>
</dbReference>
<sequence length="505" mass="57619">LENAIAMDSLLECEVCMERYTEIKRRPRSLPCGHSMCHTCIKDSLKTHMGYLECPFCRHTCCDTPKTAEDFPATFAILRILEPEQAEPEEITNPSAPNLDDDTPEKKETQLAITESYVMSCKEKLNYLDQHRYELESQMNSMQKQIDEYMREVERKNNEIKNLNSQIEKELCVINEVTKEGRDVQVRLEELKLRIFTNENVEEVDEYKVYSTSQEWNLTVATLLDNSSSLDDIEKLNDSLMVVQSALVGDGKTPTSNNLENELKIEETVLSKMKENHIVSQGAAAVEDITTFSNKLEKELMINEHDPSTLVSEMERILQMEKTEDGMTEVFIPLQLLQNLLDSSTLPKITRLTLHLEVEAMSPLPDLPKGAFSNIPLFILGLHSKLEDHHAEWCGRFIGHILAGRSGRCNWLVLNDTHLTDAGACEVISSLASSGVCITECFKIVSSVGLYDQKETELRKFAKSNILEGWDFKWKMSDINKKCIRTISEKTNQNQETTTKFYVNL</sequence>
<dbReference type="PROSITE" id="PS00518">
    <property type="entry name" value="ZF_RING_1"/>
    <property type="match status" value="1"/>
</dbReference>
<accession>A0AAV2QTM3</accession>
<evidence type="ECO:0000259" key="7">
    <source>
        <dbReference type="PROSITE" id="PS50089"/>
    </source>
</evidence>
<evidence type="ECO:0000256" key="1">
    <source>
        <dbReference type="ARBA" id="ARBA00022723"/>
    </source>
</evidence>
<dbReference type="GO" id="GO:0008270">
    <property type="term" value="F:zinc ion binding"/>
    <property type="evidence" value="ECO:0007669"/>
    <property type="project" value="UniProtKB-KW"/>
</dbReference>
<dbReference type="InterPro" id="IPR001841">
    <property type="entry name" value="Znf_RING"/>
</dbReference>
<organism evidence="8 9">
    <name type="scientific">Meganyctiphanes norvegica</name>
    <name type="common">Northern krill</name>
    <name type="synonym">Thysanopoda norvegica</name>
    <dbReference type="NCBI Taxonomy" id="48144"/>
    <lineage>
        <taxon>Eukaryota</taxon>
        <taxon>Metazoa</taxon>
        <taxon>Ecdysozoa</taxon>
        <taxon>Arthropoda</taxon>
        <taxon>Crustacea</taxon>
        <taxon>Multicrustacea</taxon>
        <taxon>Malacostraca</taxon>
        <taxon>Eumalacostraca</taxon>
        <taxon>Eucarida</taxon>
        <taxon>Euphausiacea</taxon>
        <taxon>Euphausiidae</taxon>
        <taxon>Meganyctiphanes</taxon>
    </lineage>
</organism>
<dbReference type="InterPro" id="IPR051435">
    <property type="entry name" value="RING_finger_E3_ubiq-ligases"/>
</dbReference>
<feature type="non-terminal residue" evidence="8">
    <location>
        <position position="1"/>
    </location>
</feature>
<evidence type="ECO:0000256" key="6">
    <source>
        <dbReference type="SAM" id="MobiDB-lite"/>
    </source>
</evidence>
<comment type="caution">
    <text evidence="8">The sequence shown here is derived from an EMBL/GenBank/DDBJ whole genome shotgun (WGS) entry which is preliminary data.</text>
</comment>
<dbReference type="GO" id="GO:0016567">
    <property type="term" value="P:protein ubiquitination"/>
    <property type="evidence" value="ECO:0007669"/>
    <property type="project" value="TreeGrafter"/>
</dbReference>
<dbReference type="SUPFAM" id="SSF57850">
    <property type="entry name" value="RING/U-box"/>
    <property type="match status" value="1"/>
</dbReference>
<evidence type="ECO:0000313" key="8">
    <source>
        <dbReference type="EMBL" id="CAL4101029.1"/>
    </source>
</evidence>
<dbReference type="EMBL" id="CAXKWB010011367">
    <property type="protein sequence ID" value="CAL4101029.1"/>
    <property type="molecule type" value="Genomic_DNA"/>
</dbReference>
<dbReference type="PROSITE" id="PS50089">
    <property type="entry name" value="ZF_RING_2"/>
    <property type="match status" value="1"/>
</dbReference>
<dbReference type="Gene3D" id="3.30.40.10">
    <property type="entry name" value="Zinc/RING finger domain, C3HC4 (zinc finger)"/>
    <property type="match status" value="1"/>
</dbReference>